<dbReference type="Proteomes" id="UP001233164">
    <property type="component" value="Unassembled WGS sequence"/>
</dbReference>
<dbReference type="EMBL" id="JAUBOF010000048">
    <property type="protein sequence ID" value="MDM7489499.1"/>
    <property type="molecule type" value="Genomic_DNA"/>
</dbReference>
<feature type="transmembrane region" description="Helical" evidence="7">
    <location>
        <begin position="41"/>
        <end position="64"/>
    </location>
</feature>
<keyword evidence="11" id="KW-1185">Reference proteome</keyword>
<dbReference type="EC" id="2.4.-.-" evidence="10"/>
<keyword evidence="4 7" id="KW-0812">Transmembrane</keyword>
<gene>
    <name evidence="10" type="ORF">QT969_14550</name>
</gene>
<dbReference type="CDD" id="cd06421">
    <property type="entry name" value="CESA_CelA_like"/>
    <property type="match status" value="1"/>
</dbReference>
<keyword evidence="2 10" id="KW-0328">Glycosyltransferase</keyword>
<dbReference type="InterPro" id="IPR001173">
    <property type="entry name" value="Glyco_trans_2-like"/>
</dbReference>
<sequence length="653" mass="72306">MSAAAADRYPSAGLRILIAASVLLGVNYVVWRWLFSVNWSAWWIAVPLVVAETYSLIDSMLFGLTMWRWRRRAAPPPPPEGRTVDVFVTTYNEPVELVLATAEAASRIRYPHETWILDDGERPELERAAAELGVRYMTRAASWTNKPRHAKAGNLNNALLHTHGEFILVLDADQVPDPEILHRTLGYFEDERMALVQTPQYFVNVPDADPLGSQAPLFYGPIQQGKDGWNAAFFCGSNAVLRREALMQLGISGYVRAVEEGVVRALRTAGRVLDRTRAEVDPDRKDVVAALDSVREAVRTARASVRDGRPLAEVTYRFQQTVDAAARAVVEADVGSIRADLDAIAALGTTVEGGDGVLLDETSLARLADRDWSPLGALESIRAMVRAVDVDRDEEAEPTLALATISVTEDMATSMRLHGMGWKSAYHHEVLAHGLAPEDVGTMLTQRLRWAQGTIQVMLRENPLLQRGLTIPQRLMYWATMWSYLAGFAALAYIAAPVIYLIFGILPVQAYSWDFFGRLVPFLLLNQLLFVVVSRGTPTWRGQQYSLALFPVWIKACWTAFRNVYLHKPLDFAVTPKTRQGRGTLPWGAVRYQLAAMVLLVAASAVGVVRLYLGASSVLGVGVNLFWVLFDLAILSVVIPAVRYRGPDTGGNR</sequence>
<organism evidence="10 11">
    <name type="scientific">Rhodococcus indonesiensis</name>
    <dbReference type="NCBI Taxonomy" id="3055869"/>
    <lineage>
        <taxon>Bacteria</taxon>
        <taxon>Bacillati</taxon>
        <taxon>Actinomycetota</taxon>
        <taxon>Actinomycetes</taxon>
        <taxon>Mycobacteriales</taxon>
        <taxon>Nocardiaceae</taxon>
        <taxon>Rhodococcus</taxon>
    </lineage>
</organism>
<feature type="domain" description="Glycosyltransferase 2-like" evidence="8">
    <location>
        <begin position="86"/>
        <end position="249"/>
    </location>
</feature>
<dbReference type="Pfam" id="PF13632">
    <property type="entry name" value="Glyco_trans_2_3"/>
    <property type="match status" value="1"/>
</dbReference>
<dbReference type="Pfam" id="PF00535">
    <property type="entry name" value="Glycos_transf_2"/>
    <property type="match status" value="1"/>
</dbReference>
<evidence type="ECO:0000256" key="2">
    <source>
        <dbReference type="ARBA" id="ARBA00022676"/>
    </source>
</evidence>
<dbReference type="RefSeq" id="WP_289379493.1">
    <property type="nucleotide sequence ID" value="NZ_JAUBOF010000048.1"/>
</dbReference>
<keyword evidence="3 10" id="KW-0808">Transferase</keyword>
<evidence type="ECO:0000313" key="11">
    <source>
        <dbReference type="Proteomes" id="UP001233164"/>
    </source>
</evidence>
<dbReference type="Gene3D" id="3.90.550.10">
    <property type="entry name" value="Spore Coat Polysaccharide Biosynthesis Protein SpsA, Chain A"/>
    <property type="match status" value="2"/>
</dbReference>
<protein>
    <submittedName>
        <fullName evidence="10">Glycosyltransferase</fullName>
        <ecNumber evidence="10">2.4.-.-</ecNumber>
    </submittedName>
</protein>
<accession>A0ABT7RPC8</accession>
<evidence type="ECO:0000256" key="3">
    <source>
        <dbReference type="ARBA" id="ARBA00022679"/>
    </source>
</evidence>
<feature type="transmembrane region" description="Helical" evidence="7">
    <location>
        <begin position="625"/>
        <end position="644"/>
    </location>
</feature>
<dbReference type="PANTHER" id="PTHR43867:SF2">
    <property type="entry name" value="CELLULOSE SYNTHASE CATALYTIC SUBUNIT A [UDP-FORMING]"/>
    <property type="match status" value="1"/>
</dbReference>
<evidence type="ECO:0000259" key="9">
    <source>
        <dbReference type="Pfam" id="PF13632"/>
    </source>
</evidence>
<dbReference type="GO" id="GO:0016757">
    <property type="term" value="F:glycosyltransferase activity"/>
    <property type="evidence" value="ECO:0007669"/>
    <property type="project" value="UniProtKB-KW"/>
</dbReference>
<evidence type="ECO:0000256" key="4">
    <source>
        <dbReference type="ARBA" id="ARBA00022692"/>
    </source>
</evidence>
<dbReference type="InterPro" id="IPR050321">
    <property type="entry name" value="Glycosyltr_2/OpgH_subfam"/>
</dbReference>
<keyword evidence="5 7" id="KW-1133">Transmembrane helix</keyword>
<evidence type="ECO:0000256" key="5">
    <source>
        <dbReference type="ARBA" id="ARBA00022989"/>
    </source>
</evidence>
<feature type="transmembrane region" description="Helical" evidence="7">
    <location>
        <begin position="592"/>
        <end position="613"/>
    </location>
</feature>
<keyword evidence="6 7" id="KW-0472">Membrane</keyword>
<feature type="domain" description="Glycosyltransferase 2-like" evidence="9">
    <location>
        <begin position="404"/>
        <end position="509"/>
    </location>
</feature>
<evidence type="ECO:0000313" key="10">
    <source>
        <dbReference type="EMBL" id="MDM7489499.1"/>
    </source>
</evidence>
<feature type="transmembrane region" description="Helical" evidence="7">
    <location>
        <begin position="475"/>
        <end position="503"/>
    </location>
</feature>
<proteinExistence type="predicted"/>
<reference evidence="10 11" key="1">
    <citation type="submission" date="2023-06" db="EMBL/GenBank/DDBJ databases">
        <title>Rhodococcus indonesiensis sp. nov a new member of the Rhodococcus ruber lineage isolated from a sediment of neutral hot spring.</title>
        <authorList>
            <person name="Kusuma A.B."/>
            <person name="Fenylestari G."/>
            <person name="Ammar F."/>
            <person name="Nouioui I."/>
            <person name="Goodfellow M."/>
        </authorList>
    </citation>
    <scope>NUCLEOTIDE SEQUENCE [LARGE SCALE GENOMIC DNA]</scope>
    <source>
        <strain evidence="10 11">CSLK01-03</strain>
    </source>
</reference>
<evidence type="ECO:0000256" key="7">
    <source>
        <dbReference type="SAM" id="Phobius"/>
    </source>
</evidence>
<name>A0ABT7RPC8_9NOCA</name>
<evidence type="ECO:0000256" key="1">
    <source>
        <dbReference type="ARBA" id="ARBA00004141"/>
    </source>
</evidence>
<evidence type="ECO:0000259" key="8">
    <source>
        <dbReference type="Pfam" id="PF00535"/>
    </source>
</evidence>
<dbReference type="SUPFAM" id="SSF53448">
    <property type="entry name" value="Nucleotide-diphospho-sugar transferases"/>
    <property type="match status" value="2"/>
</dbReference>
<feature type="transmembrane region" description="Helical" evidence="7">
    <location>
        <begin position="515"/>
        <end position="533"/>
    </location>
</feature>
<comment type="subcellular location">
    <subcellularLocation>
        <location evidence="1">Membrane</location>
        <topology evidence="1">Multi-pass membrane protein</topology>
    </subcellularLocation>
</comment>
<evidence type="ECO:0000256" key="6">
    <source>
        <dbReference type="ARBA" id="ARBA00023136"/>
    </source>
</evidence>
<dbReference type="PANTHER" id="PTHR43867">
    <property type="entry name" value="CELLULOSE SYNTHASE CATALYTIC SUBUNIT A [UDP-FORMING]"/>
    <property type="match status" value="1"/>
</dbReference>
<feature type="transmembrane region" description="Helical" evidence="7">
    <location>
        <begin position="12"/>
        <end position="35"/>
    </location>
</feature>
<dbReference type="InterPro" id="IPR029044">
    <property type="entry name" value="Nucleotide-diphossugar_trans"/>
</dbReference>
<comment type="caution">
    <text evidence="10">The sequence shown here is derived from an EMBL/GenBank/DDBJ whole genome shotgun (WGS) entry which is preliminary data.</text>
</comment>